<dbReference type="GO" id="GO:0005829">
    <property type="term" value="C:cytosol"/>
    <property type="evidence" value="ECO:0007669"/>
    <property type="project" value="TreeGrafter"/>
</dbReference>
<dbReference type="RefSeq" id="WP_012142514.1">
    <property type="nucleotide sequence ID" value="NC_009831.1"/>
</dbReference>
<dbReference type="STRING" id="425104.Ssed_2170"/>
<organism evidence="2 3">
    <name type="scientific">Shewanella sediminis (strain HAW-EB3)</name>
    <dbReference type="NCBI Taxonomy" id="425104"/>
    <lineage>
        <taxon>Bacteria</taxon>
        <taxon>Pseudomonadati</taxon>
        <taxon>Pseudomonadota</taxon>
        <taxon>Gammaproteobacteria</taxon>
        <taxon>Alteromonadales</taxon>
        <taxon>Shewanellaceae</taxon>
        <taxon>Shewanella</taxon>
    </lineage>
</organism>
<dbReference type="InterPro" id="IPR011322">
    <property type="entry name" value="N-reg_PII-like_a/b"/>
</dbReference>
<evidence type="ECO:0000313" key="3">
    <source>
        <dbReference type="Proteomes" id="UP000002015"/>
    </source>
</evidence>
<proteinExistence type="predicted"/>
<accession>A8FVA6</accession>
<dbReference type="EMBL" id="CP000821">
    <property type="protein sequence ID" value="ABV36779.1"/>
    <property type="molecule type" value="Genomic_DNA"/>
</dbReference>
<dbReference type="SMART" id="SM00938">
    <property type="entry name" value="P-II"/>
    <property type="match status" value="1"/>
</dbReference>
<dbReference type="AlphaFoldDB" id="A8FVA6"/>
<evidence type="ECO:0000313" key="2">
    <source>
        <dbReference type="EMBL" id="ABV36779.1"/>
    </source>
</evidence>
<dbReference type="PRINTS" id="PR00340">
    <property type="entry name" value="PIIGLNB"/>
</dbReference>
<dbReference type="GO" id="GO:0006808">
    <property type="term" value="P:regulation of nitrogen utilization"/>
    <property type="evidence" value="ECO:0007669"/>
    <property type="project" value="InterPro"/>
</dbReference>
<dbReference type="PROSITE" id="PS51343">
    <property type="entry name" value="PII_GLNB_DOM"/>
    <property type="match status" value="1"/>
</dbReference>
<reference evidence="2 3" key="1">
    <citation type="submission" date="2007-08" db="EMBL/GenBank/DDBJ databases">
        <title>Complete sequence of Shewanella sediminis HAW-EB3.</title>
        <authorList>
            <consortium name="US DOE Joint Genome Institute"/>
            <person name="Copeland A."/>
            <person name="Lucas S."/>
            <person name="Lapidus A."/>
            <person name="Barry K."/>
            <person name="Glavina del Rio T."/>
            <person name="Dalin E."/>
            <person name="Tice H."/>
            <person name="Pitluck S."/>
            <person name="Chertkov O."/>
            <person name="Brettin T."/>
            <person name="Bruce D."/>
            <person name="Detter J.C."/>
            <person name="Han C."/>
            <person name="Schmutz J."/>
            <person name="Larimer F."/>
            <person name="Land M."/>
            <person name="Hauser L."/>
            <person name="Kyrpides N."/>
            <person name="Kim E."/>
            <person name="Zhao J.-S."/>
            <person name="Richardson P."/>
        </authorList>
    </citation>
    <scope>NUCLEOTIDE SEQUENCE [LARGE SCALE GENOMIC DNA]</scope>
    <source>
        <strain evidence="2 3">HAW-EB3</strain>
    </source>
</reference>
<dbReference type="PANTHER" id="PTHR30115:SF11">
    <property type="entry name" value="NITROGEN REGULATORY PROTEIN P-II HOMOLOG"/>
    <property type="match status" value="1"/>
</dbReference>
<feature type="modified residue" description="O-UMP-tyrosine" evidence="1">
    <location>
        <position position="45"/>
    </location>
</feature>
<name>A8FVA6_SHESH</name>
<dbReference type="SUPFAM" id="SSF54913">
    <property type="entry name" value="GlnB-like"/>
    <property type="match status" value="1"/>
</dbReference>
<keyword evidence="3" id="KW-1185">Reference proteome</keyword>
<dbReference type="HOGENOM" id="CLU_082268_4_0_6"/>
<gene>
    <name evidence="2" type="ordered locus">Ssed_2170</name>
</gene>
<dbReference type="eggNOG" id="COG0347">
    <property type="taxonomic scope" value="Bacteria"/>
</dbReference>
<dbReference type="Gene3D" id="3.30.70.120">
    <property type="match status" value="1"/>
</dbReference>
<protein>
    <submittedName>
        <fullName evidence="2">Nitrogen regulatory protein PII</fullName>
    </submittedName>
</protein>
<dbReference type="OrthoDB" id="5734741at2"/>
<dbReference type="InterPro" id="IPR002187">
    <property type="entry name" value="N-reg_PII"/>
</dbReference>
<dbReference type="GO" id="GO:0030234">
    <property type="term" value="F:enzyme regulator activity"/>
    <property type="evidence" value="ECO:0007669"/>
    <property type="project" value="InterPro"/>
</dbReference>
<dbReference type="KEGG" id="sse:Ssed_2170"/>
<dbReference type="InterPro" id="IPR015867">
    <property type="entry name" value="N-reg_PII/ATP_PRibTrfase_C"/>
</dbReference>
<sequence length="117" mass="13225">MKLKKITAVIGDMQLESVQHALEAHGISGFTVFTVRGRGKYSNLYTQDQLVGHTQLEVYTSAEHVDNVAKLIMKAAEIGEISIGFVAVTDVEQLLWVHEQRVVNEDDFNYFEKEAER</sequence>
<evidence type="ECO:0000256" key="1">
    <source>
        <dbReference type="PIRSR" id="PIRSR602187-50"/>
    </source>
</evidence>
<keyword evidence="1" id="KW-0597">Phosphoprotein</keyword>
<dbReference type="GO" id="GO:0005524">
    <property type="term" value="F:ATP binding"/>
    <property type="evidence" value="ECO:0007669"/>
    <property type="project" value="TreeGrafter"/>
</dbReference>
<dbReference type="PANTHER" id="PTHR30115">
    <property type="entry name" value="NITROGEN REGULATORY PROTEIN P-II"/>
    <property type="match status" value="1"/>
</dbReference>
<dbReference type="Pfam" id="PF00543">
    <property type="entry name" value="P-II"/>
    <property type="match status" value="1"/>
</dbReference>
<dbReference type="Proteomes" id="UP000002015">
    <property type="component" value="Chromosome"/>
</dbReference>